<reference evidence="1" key="1">
    <citation type="submission" date="2017-08" db="EMBL/GenBank/DDBJ databases">
        <authorList>
            <consortium name="Urmite Genomes"/>
        </authorList>
    </citation>
    <scope>NUCLEOTIDE SEQUENCE [LARGE SCALE GENOMIC DNA]</scope>
    <source>
        <strain evidence="1">IHUMI-LCC2</strain>
    </source>
</reference>
<evidence type="ECO:0000313" key="1">
    <source>
        <dbReference type="EMBL" id="SNW63059.1"/>
    </source>
</evidence>
<keyword evidence="2" id="KW-1185">Reference proteome</keyword>
<gene>
    <name evidence="1" type="ORF">ORPV_1155</name>
</gene>
<evidence type="ECO:0000313" key="2">
    <source>
        <dbReference type="Proteomes" id="UP000236316"/>
    </source>
</evidence>
<dbReference type="KEGG" id="vg:35381825"/>
<dbReference type="GeneID" id="35381825"/>
<protein>
    <submittedName>
        <fullName evidence="1">Uncharacterized protein</fullName>
    </submittedName>
</protein>
<dbReference type="RefSeq" id="YP_009449361.1">
    <property type="nucleotide sequence ID" value="NC_036594.1"/>
</dbReference>
<organism evidence="1">
    <name type="scientific">Orpheovirus IHUMI-LCC2</name>
    <dbReference type="NCBI Taxonomy" id="2023057"/>
    <lineage>
        <taxon>Viruses</taxon>
        <taxon>Varidnaviria</taxon>
        <taxon>Bamfordvirae</taxon>
        <taxon>Nucleocytoviricota</taxon>
        <taxon>Megaviricetes</taxon>
        <taxon>Pimascovirales</taxon>
        <taxon>Ocovirineae</taxon>
        <taxon>Orpheoviridae</taxon>
        <taxon>Alphaorpheovirus</taxon>
        <taxon>Alphaorpheovirus massiliense</taxon>
    </lineage>
</organism>
<dbReference type="EMBL" id="LT906555">
    <property type="protein sequence ID" value="SNW63059.1"/>
    <property type="molecule type" value="Genomic_DNA"/>
</dbReference>
<sequence>MDNMINLLKYLTLQEIKVLQGKIKEEIWERENQVERERIIKDVKDNGYCLSKKKFKIEGIIKDNFIYNLDLYTYDVDDDSYIKIDSPSYKQDDWVKLFDYREKICTKDDDVIPNGDWEKGEDRDDTTYTGTGYIMIYFYYIVPEIPSIGSKYQALSIEEGNIETYIRTDDGIFELRNGGNVSRVCSNDELDKFWKSNSTYIVKQLGKYNDDDVKNIKNIRHHNIFNIINRNI</sequence>
<accession>A0A2I2L6G4</accession>
<proteinExistence type="predicted"/>
<dbReference type="Proteomes" id="UP000236316">
    <property type="component" value="Segment"/>
</dbReference>
<name>A0A2I2L6G4_9VIRU</name>